<accession>A0A3S2UCG3</accession>
<organism evidence="2 3">
    <name type="scientific">Niallia taxi</name>
    <dbReference type="NCBI Taxonomy" id="2499688"/>
    <lineage>
        <taxon>Bacteria</taxon>
        <taxon>Bacillati</taxon>
        <taxon>Bacillota</taxon>
        <taxon>Bacilli</taxon>
        <taxon>Bacillales</taxon>
        <taxon>Bacillaceae</taxon>
        <taxon>Niallia</taxon>
    </lineage>
</organism>
<dbReference type="RefSeq" id="WP_127734987.1">
    <property type="nucleotide sequence ID" value="NZ_JAMAVA010000002.1"/>
</dbReference>
<feature type="chain" id="PRO_5018656199" evidence="1">
    <location>
        <begin position="24"/>
        <end position="205"/>
    </location>
</feature>
<comment type="caution">
    <text evidence="2">The sequence shown here is derived from an EMBL/GenBank/DDBJ whole genome shotgun (WGS) entry which is preliminary data.</text>
</comment>
<keyword evidence="1" id="KW-0732">Signal</keyword>
<reference evidence="2 3" key="1">
    <citation type="submission" date="2019-01" db="EMBL/GenBank/DDBJ databases">
        <title>Bacillus sp. M5HDSG1-1, whole genome shotgun sequence.</title>
        <authorList>
            <person name="Tuo L."/>
        </authorList>
    </citation>
    <scope>NUCLEOTIDE SEQUENCE [LARGE SCALE GENOMIC DNA]</scope>
    <source>
        <strain evidence="2 3">M5HDSG1-1</strain>
    </source>
</reference>
<keyword evidence="3" id="KW-1185">Reference proteome</keyword>
<evidence type="ECO:0000313" key="3">
    <source>
        <dbReference type="Proteomes" id="UP000288024"/>
    </source>
</evidence>
<dbReference type="EMBL" id="RZTZ01000001">
    <property type="protein sequence ID" value="RVT67250.1"/>
    <property type="molecule type" value="Genomic_DNA"/>
</dbReference>
<gene>
    <name evidence="2" type="ORF">EM808_01855</name>
</gene>
<dbReference type="AlphaFoldDB" id="A0A3S2UCG3"/>
<sequence>MKKTMISIFVLVLALAFAHPSLAKEKEELSTRGEVLQFLEDAFKAQVSLSERYREMEEVNSILTPYFSNKYKDSFLEANLVTENGKFITYGSDFAPYYIPFFQFSEKTEIDIQQDQIYVYEYFEAPEDGPLYYEDHYEGLLLEKTNDKWKVSSQLTNEEIVDYLKEEKENDSKHQNGVLSLLNINWGKEIFAEIQISLSTPFAKY</sequence>
<evidence type="ECO:0000256" key="1">
    <source>
        <dbReference type="SAM" id="SignalP"/>
    </source>
</evidence>
<name>A0A3S2UCG3_9BACI</name>
<evidence type="ECO:0000313" key="2">
    <source>
        <dbReference type="EMBL" id="RVT67250.1"/>
    </source>
</evidence>
<dbReference type="InterPro" id="IPR025056">
    <property type="entry name" value="DUF3993"/>
</dbReference>
<dbReference type="Pfam" id="PF13158">
    <property type="entry name" value="DUF3993"/>
    <property type="match status" value="1"/>
</dbReference>
<dbReference type="Proteomes" id="UP000288024">
    <property type="component" value="Unassembled WGS sequence"/>
</dbReference>
<proteinExistence type="predicted"/>
<protein>
    <submittedName>
        <fullName evidence="2">DUF3993 domain-containing protein</fullName>
    </submittedName>
</protein>
<feature type="signal peptide" evidence="1">
    <location>
        <begin position="1"/>
        <end position="23"/>
    </location>
</feature>